<dbReference type="PANTHER" id="PTHR21087:SF16">
    <property type="entry name" value="SHIKIMATE KINASE 1, CHLOROPLASTIC"/>
    <property type="match status" value="1"/>
</dbReference>
<keyword evidence="7" id="KW-0460">Magnesium</keyword>
<dbReference type="GO" id="GO:0004765">
    <property type="term" value="F:shikimate kinase activity"/>
    <property type="evidence" value="ECO:0007669"/>
    <property type="project" value="UniProtKB-UniRule"/>
</dbReference>
<evidence type="ECO:0000313" key="9">
    <source>
        <dbReference type="Proteomes" id="UP000051166"/>
    </source>
</evidence>
<reference evidence="8 9" key="1">
    <citation type="journal article" date="2015" name="Genome Announc.">
        <title>Expanding the biotechnology potential of lactobacilli through comparative genomics of 213 strains and associated genera.</title>
        <authorList>
            <person name="Sun Z."/>
            <person name="Harris H.M."/>
            <person name="McCann A."/>
            <person name="Guo C."/>
            <person name="Argimon S."/>
            <person name="Zhang W."/>
            <person name="Yang X."/>
            <person name="Jeffery I.B."/>
            <person name="Cooney J.C."/>
            <person name="Kagawa T.F."/>
            <person name="Liu W."/>
            <person name="Song Y."/>
            <person name="Salvetti E."/>
            <person name="Wrobel A."/>
            <person name="Rasinkangas P."/>
            <person name="Parkhill J."/>
            <person name="Rea M.C."/>
            <person name="O'Sullivan O."/>
            <person name="Ritari J."/>
            <person name="Douillard F.P."/>
            <person name="Paul Ross R."/>
            <person name="Yang R."/>
            <person name="Briner A.E."/>
            <person name="Felis G.E."/>
            <person name="de Vos W.M."/>
            <person name="Barrangou R."/>
            <person name="Klaenhammer T.R."/>
            <person name="Caufield P.W."/>
            <person name="Cui Y."/>
            <person name="Zhang H."/>
            <person name="O'Toole P.W."/>
        </authorList>
    </citation>
    <scope>NUCLEOTIDE SEQUENCE [LARGE SCALE GENOMIC DNA]</scope>
    <source>
        <strain evidence="8 9">DSM 16230</strain>
    </source>
</reference>
<keyword evidence="2 7" id="KW-0808">Transferase</keyword>
<dbReference type="UniPathway" id="UPA00053">
    <property type="reaction ID" value="UER00088"/>
</dbReference>
<feature type="binding site" evidence="7">
    <location>
        <begin position="10"/>
        <end position="15"/>
    </location>
    <ligand>
        <name>ATP</name>
        <dbReference type="ChEBI" id="CHEBI:30616"/>
    </ligand>
</feature>
<evidence type="ECO:0000313" key="8">
    <source>
        <dbReference type="EMBL" id="KRL99034.1"/>
    </source>
</evidence>
<dbReference type="EC" id="2.7.1.71" evidence="7"/>
<dbReference type="Proteomes" id="UP000051166">
    <property type="component" value="Unassembled WGS sequence"/>
</dbReference>
<feature type="binding site" evidence="7">
    <location>
        <position position="116"/>
    </location>
    <ligand>
        <name>ATP</name>
        <dbReference type="ChEBI" id="CHEBI:30616"/>
    </ligand>
</feature>
<comment type="subunit">
    <text evidence="7">Monomer.</text>
</comment>
<feature type="binding site" evidence="7">
    <location>
        <position position="56"/>
    </location>
    <ligand>
        <name>substrate</name>
    </ligand>
</feature>
<dbReference type="STRING" id="1423801.FD50_GL000304"/>
<dbReference type="OrthoDB" id="9800332at2"/>
<dbReference type="InterPro" id="IPR031322">
    <property type="entry name" value="Shikimate/glucono_kinase"/>
</dbReference>
<dbReference type="GO" id="GO:0000287">
    <property type="term" value="F:magnesium ion binding"/>
    <property type="evidence" value="ECO:0007669"/>
    <property type="project" value="UniProtKB-UniRule"/>
</dbReference>
<evidence type="ECO:0000256" key="4">
    <source>
        <dbReference type="ARBA" id="ARBA00022777"/>
    </source>
</evidence>
<keyword evidence="5 7" id="KW-0067">ATP-binding</keyword>
<dbReference type="EMBL" id="AZFQ01000034">
    <property type="protein sequence ID" value="KRL99034.1"/>
    <property type="molecule type" value="Genomic_DNA"/>
</dbReference>
<evidence type="ECO:0000256" key="3">
    <source>
        <dbReference type="ARBA" id="ARBA00022741"/>
    </source>
</evidence>
<dbReference type="GO" id="GO:0005524">
    <property type="term" value="F:ATP binding"/>
    <property type="evidence" value="ECO:0007669"/>
    <property type="project" value="UniProtKB-UniRule"/>
</dbReference>
<keyword evidence="7" id="KW-0479">Metal-binding</keyword>
<dbReference type="InterPro" id="IPR027417">
    <property type="entry name" value="P-loop_NTPase"/>
</dbReference>
<comment type="similarity">
    <text evidence="7">Belongs to the shikimate kinase family.</text>
</comment>
<proteinExistence type="inferred from homology"/>
<sequence>MEAILIGFMGCGKTTIGKLVAQHLNVPHVDLDDQITAAAGIPIKDIFAKHGEAYFRQLEHKLLLQQMAEHGILSTGGGTSAQPENMRVLKQTTVPVIFLEATAATILKRVCNDQGRPLVNQLDQTDLIALKQSRQQAYQACADLTIATDQTAPDQIAQQILNYLRQAVD</sequence>
<organism evidence="8 9">
    <name type="scientific">Liquorilactobacillus satsumensis DSM 16230 = JCM 12392</name>
    <dbReference type="NCBI Taxonomy" id="1423801"/>
    <lineage>
        <taxon>Bacteria</taxon>
        <taxon>Bacillati</taxon>
        <taxon>Bacillota</taxon>
        <taxon>Bacilli</taxon>
        <taxon>Lactobacillales</taxon>
        <taxon>Lactobacillaceae</taxon>
        <taxon>Liquorilactobacillus</taxon>
    </lineage>
</organism>
<evidence type="ECO:0000256" key="6">
    <source>
        <dbReference type="ARBA" id="ARBA00023141"/>
    </source>
</evidence>
<evidence type="ECO:0000256" key="2">
    <source>
        <dbReference type="ARBA" id="ARBA00022679"/>
    </source>
</evidence>
<comment type="catalytic activity">
    <reaction evidence="7">
        <text>shikimate + ATP = 3-phosphoshikimate + ADP + H(+)</text>
        <dbReference type="Rhea" id="RHEA:13121"/>
        <dbReference type="ChEBI" id="CHEBI:15378"/>
        <dbReference type="ChEBI" id="CHEBI:30616"/>
        <dbReference type="ChEBI" id="CHEBI:36208"/>
        <dbReference type="ChEBI" id="CHEBI:145989"/>
        <dbReference type="ChEBI" id="CHEBI:456216"/>
        <dbReference type="EC" id="2.7.1.71"/>
    </reaction>
</comment>
<dbReference type="Pfam" id="PF01202">
    <property type="entry name" value="SKI"/>
    <property type="match status" value="1"/>
</dbReference>
<comment type="caution">
    <text evidence="8">The sequence shown here is derived from an EMBL/GenBank/DDBJ whole genome shotgun (WGS) entry which is preliminary data.</text>
</comment>
<keyword evidence="4 7" id="KW-0418">Kinase</keyword>
<comment type="pathway">
    <text evidence="7">Metabolic intermediate biosynthesis; chorismate biosynthesis; chorismate from D-erythrose 4-phosphate and phosphoenolpyruvate: step 5/7.</text>
</comment>
<feature type="binding site" evidence="7">
    <location>
        <position position="77"/>
    </location>
    <ligand>
        <name>substrate</name>
    </ligand>
</feature>
<evidence type="ECO:0000256" key="5">
    <source>
        <dbReference type="ARBA" id="ARBA00022840"/>
    </source>
</evidence>
<dbReference type="AlphaFoldDB" id="A0A0R1V5B2"/>
<name>A0A0R1V5B2_9LACO</name>
<dbReference type="InterPro" id="IPR000623">
    <property type="entry name" value="Shikimate_kinase/TSH1"/>
</dbReference>
<dbReference type="GeneID" id="98307757"/>
<gene>
    <name evidence="7" type="primary">aroK</name>
    <name evidence="8" type="ORF">FD50_GL000304</name>
</gene>
<comment type="function">
    <text evidence="7">Catalyzes the specific phosphorylation of the 3-hydroxyl group of shikimic acid using ATP as a cosubstrate.</text>
</comment>
<keyword evidence="9" id="KW-1185">Reference proteome</keyword>
<dbReference type="PRINTS" id="PR01100">
    <property type="entry name" value="SHIKIMTKNASE"/>
</dbReference>
<keyword evidence="3 7" id="KW-0547">Nucleotide-binding</keyword>
<dbReference type="HAMAP" id="MF_00109">
    <property type="entry name" value="Shikimate_kinase"/>
    <property type="match status" value="1"/>
</dbReference>
<dbReference type="GO" id="GO:0009423">
    <property type="term" value="P:chorismate biosynthetic process"/>
    <property type="evidence" value="ECO:0007669"/>
    <property type="project" value="UniProtKB-UniRule"/>
</dbReference>
<dbReference type="Gene3D" id="3.40.50.300">
    <property type="entry name" value="P-loop containing nucleotide triphosphate hydrolases"/>
    <property type="match status" value="1"/>
</dbReference>
<feature type="binding site" evidence="7">
    <location>
        <position position="32"/>
    </location>
    <ligand>
        <name>substrate</name>
    </ligand>
</feature>
<comment type="cofactor">
    <cofactor evidence="7">
        <name>Mg(2+)</name>
        <dbReference type="ChEBI" id="CHEBI:18420"/>
    </cofactor>
    <text evidence="7">Binds 1 Mg(2+) ion per subunit.</text>
</comment>
<dbReference type="PANTHER" id="PTHR21087">
    <property type="entry name" value="SHIKIMATE KINASE"/>
    <property type="match status" value="1"/>
</dbReference>
<accession>A0A0R1V5B2</accession>
<feature type="binding site" evidence="7">
    <location>
        <position position="14"/>
    </location>
    <ligand>
        <name>Mg(2+)</name>
        <dbReference type="ChEBI" id="CHEBI:18420"/>
    </ligand>
</feature>
<evidence type="ECO:0000256" key="7">
    <source>
        <dbReference type="HAMAP-Rule" id="MF_00109"/>
    </source>
</evidence>
<dbReference type="PATRIC" id="fig|1423801.4.peg.311"/>
<keyword evidence="1 7" id="KW-0028">Amino-acid biosynthesis</keyword>
<keyword evidence="6 7" id="KW-0057">Aromatic amino acid biosynthesis</keyword>
<comment type="subcellular location">
    <subcellularLocation>
        <location evidence="7">Cytoplasm</location>
    </subcellularLocation>
</comment>
<dbReference type="GO" id="GO:0009073">
    <property type="term" value="P:aromatic amino acid family biosynthetic process"/>
    <property type="evidence" value="ECO:0007669"/>
    <property type="project" value="UniProtKB-KW"/>
</dbReference>
<protein>
    <recommendedName>
        <fullName evidence="7">Shikimate kinase</fullName>
        <shortName evidence="7">SK</shortName>
        <ecNumber evidence="7">2.7.1.71</ecNumber>
    </recommendedName>
</protein>
<evidence type="ECO:0000256" key="1">
    <source>
        <dbReference type="ARBA" id="ARBA00022605"/>
    </source>
</evidence>
<dbReference type="RefSeq" id="WP_056960486.1">
    <property type="nucleotide sequence ID" value="NZ_AZFQ01000034.1"/>
</dbReference>
<comment type="caution">
    <text evidence="7">Lacks conserved residue(s) required for the propagation of feature annotation.</text>
</comment>
<dbReference type="CDD" id="cd00464">
    <property type="entry name" value="SK"/>
    <property type="match status" value="1"/>
</dbReference>
<dbReference type="GO" id="GO:0005829">
    <property type="term" value="C:cytosol"/>
    <property type="evidence" value="ECO:0007669"/>
    <property type="project" value="TreeGrafter"/>
</dbReference>
<feature type="binding site" evidence="7">
    <location>
        <position position="134"/>
    </location>
    <ligand>
        <name>substrate</name>
    </ligand>
</feature>
<keyword evidence="7" id="KW-0963">Cytoplasm</keyword>
<dbReference type="GO" id="GO:0008652">
    <property type="term" value="P:amino acid biosynthetic process"/>
    <property type="evidence" value="ECO:0007669"/>
    <property type="project" value="UniProtKB-KW"/>
</dbReference>
<dbReference type="SUPFAM" id="SSF52540">
    <property type="entry name" value="P-loop containing nucleoside triphosphate hydrolases"/>
    <property type="match status" value="1"/>
</dbReference>